<keyword evidence="8" id="KW-1185">Reference proteome</keyword>
<comment type="subcellular location">
    <subcellularLocation>
        <location evidence="1">Nucleus</location>
    </subcellularLocation>
</comment>
<comment type="caution">
    <text evidence="7">The sequence shown here is derived from an EMBL/GenBank/DDBJ whole genome shotgun (WGS) entry which is preliminary data.</text>
</comment>
<evidence type="ECO:0000256" key="4">
    <source>
        <dbReference type="SAM" id="MobiDB-lite"/>
    </source>
</evidence>
<evidence type="ECO:0000259" key="6">
    <source>
        <dbReference type="PROSITE" id="PS51294"/>
    </source>
</evidence>
<dbReference type="GO" id="GO:0000981">
    <property type="term" value="F:DNA-binding transcription factor activity, RNA polymerase II-specific"/>
    <property type="evidence" value="ECO:0007669"/>
    <property type="project" value="TreeGrafter"/>
</dbReference>
<feature type="domain" description="Myb-like" evidence="5">
    <location>
        <begin position="643"/>
        <end position="692"/>
    </location>
</feature>
<evidence type="ECO:0000256" key="2">
    <source>
        <dbReference type="ARBA" id="ARBA00023125"/>
    </source>
</evidence>
<dbReference type="PROSITE" id="PS51294">
    <property type="entry name" value="HTH_MYB"/>
    <property type="match status" value="1"/>
</dbReference>
<dbReference type="SMART" id="SM00717">
    <property type="entry name" value="SANT"/>
    <property type="match status" value="3"/>
</dbReference>
<gene>
    <name evidence="7" type="ORF">BB560_001055</name>
</gene>
<dbReference type="Proteomes" id="UP000245609">
    <property type="component" value="Unassembled WGS sequence"/>
</dbReference>
<evidence type="ECO:0000259" key="5">
    <source>
        <dbReference type="PROSITE" id="PS50090"/>
    </source>
</evidence>
<dbReference type="SUPFAM" id="SSF46689">
    <property type="entry name" value="Homeodomain-like"/>
    <property type="match status" value="2"/>
</dbReference>
<dbReference type="InterPro" id="IPR051651">
    <property type="entry name" value="DMTF1_DNA-bind_reg"/>
</dbReference>
<feature type="region of interest" description="Disordered" evidence="4">
    <location>
        <begin position="518"/>
        <end position="540"/>
    </location>
</feature>
<dbReference type="InterPro" id="IPR017930">
    <property type="entry name" value="Myb_dom"/>
</dbReference>
<dbReference type="PROSITE" id="PS50090">
    <property type="entry name" value="MYB_LIKE"/>
    <property type="match status" value="2"/>
</dbReference>
<feature type="domain" description="Myb-like" evidence="5">
    <location>
        <begin position="694"/>
        <end position="761"/>
    </location>
</feature>
<feature type="compositionally biased region" description="Polar residues" evidence="4">
    <location>
        <begin position="173"/>
        <end position="186"/>
    </location>
</feature>
<feature type="region of interest" description="Disordered" evidence="4">
    <location>
        <begin position="134"/>
        <end position="195"/>
    </location>
</feature>
<proteinExistence type="predicted"/>
<name>A0A2T9ZIL1_9FUNG</name>
<dbReference type="STRING" id="133381.A0A2T9ZIL1"/>
<feature type="domain" description="HTH myb-type" evidence="6">
    <location>
        <begin position="649"/>
        <end position="699"/>
    </location>
</feature>
<evidence type="ECO:0000256" key="3">
    <source>
        <dbReference type="ARBA" id="ARBA00023242"/>
    </source>
</evidence>
<evidence type="ECO:0000313" key="8">
    <source>
        <dbReference type="Proteomes" id="UP000245609"/>
    </source>
</evidence>
<dbReference type="PANTHER" id="PTHR46380:SF2">
    <property type="entry name" value="CYCLIN-D-BINDING MYB-LIKE TRANSCRIPTION FACTOR 1"/>
    <property type="match status" value="1"/>
</dbReference>
<protein>
    <submittedName>
        <fullName evidence="7">Uncharacterized protein</fullName>
    </submittedName>
</protein>
<evidence type="ECO:0000256" key="1">
    <source>
        <dbReference type="ARBA" id="ARBA00004123"/>
    </source>
</evidence>
<dbReference type="Pfam" id="PF13921">
    <property type="entry name" value="Myb_DNA-bind_6"/>
    <property type="match status" value="1"/>
</dbReference>
<keyword evidence="2" id="KW-0238">DNA-binding</keyword>
<organism evidence="7 8">
    <name type="scientific">Smittium megazygosporum</name>
    <dbReference type="NCBI Taxonomy" id="133381"/>
    <lineage>
        <taxon>Eukaryota</taxon>
        <taxon>Fungi</taxon>
        <taxon>Fungi incertae sedis</taxon>
        <taxon>Zoopagomycota</taxon>
        <taxon>Kickxellomycotina</taxon>
        <taxon>Harpellomycetes</taxon>
        <taxon>Harpellales</taxon>
        <taxon>Legeriomycetaceae</taxon>
        <taxon>Smittium</taxon>
    </lineage>
</organism>
<dbReference type="CDD" id="cd00167">
    <property type="entry name" value="SANT"/>
    <property type="match status" value="2"/>
</dbReference>
<accession>A0A2T9ZIL1</accession>
<sequence>MISSKSTNLSSDPHTEPSSLDAVQNLHATLLSSISKQQSDLSSIKHTDNLTDALLKSSSFNLLSDTNSAQTDISLSPSKPESISYLLKKDTGDYLQKSLEENLESLILQLYSSDPNDPSLTSLFQSILNQNKFNNNANNKPSSASTLNSSVLPLPRLHSSPHSLSNPSDPSLNTQVPCESNPSHRSPSLFPPLSDTVYNEIQPTVSTEAHILPPQHQSVNPPSHTSHTSHISPSLFPLQDNLSKSSFVPNLSSTHTLPPTVNYSPFHNSNKLSSLPHHSNNHTHTPQLNCNSIPLVPNYLVPNNCSYPDTFQHNHLNFLSNSNVNIFSNQNTSYFPLKKSNTKPISTGFLDQNALHFGKPQDSTAQSILPAIDPVNRNRVTISHSSVSKLTSFNPINANSSSLPSTLYHHQPLLDNRPEFNTSVTHTDIEHPHLFNRNPNTNHALINISPIPLNFENKVANNVKHNGYHTKFLPPNFISNPDFNFHSGQSQNSHFIIKKNTVAQIFSDTDSSAVNEFQIPKTQSSPPPSSFDLTPPQSPTLINPNFSVNEKWLSSNNLKKLRQTKGVEYLKGRFTRIENEKINAAISEVCRSKGWSRKTMEQFLFQKNPNDQEEYSGVWKQICKSIPNRPLQAIYHHIKRSFNPKNYQGSWTKEQDKKLAFWVERLGPRWEIIGRGIGRTGTNCRDRWRNIKQGDNRQVGRWTQEEKINLEKAVAGARKEAGIVPFEIEFGEEIGVSWERVAEIVKTRNASQCRGKWFKFT</sequence>
<dbReference type="InterPro" id="IPR001005">
    <property type="entry name" value="SANT/Myb"/>
</dbReference>
<dbReference type="EMBL" id="MBFS01000123">
    <property type="protein sequence ID" value="PVV04446.1"/>
    <property type="molecule type" value="Genomic_DNA"/>
</dbReference>
<feature type="compositionally biased region" description="Low complexity" evidence="4">
    <location>
        <begin position="149"/>
        <end position="172"/>
    </location>
</feature>
<keyword evidence="3" id="KW-0539">Nucleus</keyword>
<dbReference type="AlphaFoldDB" id="A0A2T9ZIL1"/>
<evidence type="ECO:0000313" key="7">
    <source>
        <dbReference type="EMBL" id="PVV04446.1"/>
    </source>
</evidence>
<feature type="region of interest" description="Disordered" evidence="4">
    <location>
        <begin position="213"/>
        <end position="235"/>
    </location>
</feature>
<dbReference type="Gene3D" id="1.10.10.60">
    <property type="entry name" value="Homeodomain-like"/>
    <property type="match status" value="2"/>
</dbReference>
<feature type="compositionally biased region" description="Low complexity" evidence="4">
    <location>
        <begin position="221"/>
        <end position="234"/>
    </location>
</feature>
<dbReference type="PANTHER" id="PTHR46380">
    <property type="entry name" value="CYCLIN-D-BINDING MYB-LIKE TRANSCRIPTION FACTOR 1"/>
    <property type="match status" value="1"/>
</dbReference>
<dbReference type="GO" id="GO:0000978">
    <property type="term" value="F:RNA polymerase II cis-regulatory region sequence-specific DNA binding"/>
    <property type="evidence" value="ECO:0007669"/>
    <property type="project" value="TreeGrafter"/>
</dbReference>
<dbReference type="InterPro" id="IPR009057">
    <property type="entry name" value="Homeodomain-like_sf"/>
</dbReference>
<dbReference type="OrthoDB" id="39591at2759"/>
<dbReference type="GO" id="GO:0005634">
    <property type="term" value="C:nucleus"/>
    <property type="evidence" value="ECO:0007669"/>
    <property type="project" value="UniProtKB-SubCell"/>
</dbReference>
<reference evidence="7 8" key="1">
    <citation type="journal article" date="2018" name="MBio">
        <title>Comparative Genomics Reveals the Core Gene Toolbox for the Fungus-Insect Symbiosis.</title>
        <authorList>
            <person name="Wang Y."/>
            <person name="Stata M."/>
            <person name="Wang W."/>
            <person name="Stajich J.E."/>
            <person name="White M.M."/>
            <person name="Moncalvo J.M."/>
        </authorList>
    </citation>
    <scope>NUCLEOTIDE SEQUENCE [LARGE SCALE GENOMIC DNA]</scope>
    <source>
        <strain evidence="7 8">SC-DP-2</strain>
    </source>
</reference>